<name>J9FPZ9_9ZZZZ</name>
<accession>J9FPZ9</accession>
<dbReference type="EMBL" id="AMCI01005244">
    <property type="protein sequence ID" value="EJW96523.1"/>
    <property type="molecule type" value="Genomic_DNA"/>
</dbReference>
<comment type="caution">
    <text evidence="2">The sequence shown here is derived from an EMBL/GenBank/DDBJ whole genome shotgun (WGS) entry which is preliminary data.</text>
</comment>
<organism evidence="2">
    <name type="scientific">gut metagenome</name>
    <dbReference type="NCBI Taxonomy" id="749906"/>
    <lineage>
        <taxon>unclassified sequences</taxon>
        <taxon>metagenomes</taxon>
        <taxon>organismal metagenomes</taxon>
    </lineage>
</organism>
<evidence type="ECO:0000256" key="1">
    <source>
        <dbReference type="SAM" id="Phobius"/>
    </source>
</evidence>
<gene>
    <name evidence="2" type="ORF">EVA_15371</name>
</gene>
<keyword evidence="1" id="KW-0812">Transmembrane</keyword>
<reference evidence="2" key="1">
    <citation type="journal article" date="2012" name="PLoS ONE">
        <title>Gene sets for utilization of primary and secondary nutrition supplies in the distal gut of endangered iberian lynx.</title>
        <authorList>
            <person name="Alcaide M."/>
            <person name="Messina E."/>
            <person name="Richter M."/>
            <person name="Bargiela R."/>
            <person name="Peplies J."/>
            <person name="Huws S.A."/>
            <person name="Newbold C.J."/>
            <person name="Golyshin P.N."/>
            <person name="Simon M.A."/>
            <person name="Lopez G."/>
            <person name="Yakimov M.M."/>
            <person name="Ferrer M."/>
        </authorList>
    </citation>
    <scope>NUCLEOTIDE SEQUENCE</scope>
</reference>
<keyword evidence="1" id="KW-0472">Membrane</keyword>
<keyword evidence="1" id="KW-1133">Transmembrane helix</keyword>
<protein>
    <submittedName>
        <fullName evidence="2">Uncharacterized protein</fullName>
    </submittedName>
</protein>
<proteinExistence type="predicted"/>
<dbReference type="AlphaFoldDB" id="J9FPZ9"/>
<sequence length="96" mass="10832">MIASFLSALLFSGIQMANMLCISPDYYENSYRSLMQVYSKMLDSNTLGMMEQMLGNIDKITFFSTLIYCFIYGTVLSLILSMNIPARNPFGPGNEQ</sequence>
<feature type="transmembrane region" description="Helical" evidence="1">
    <location>
        <begin position="60"/>
        <end position="80"/>
    </location>
</feature>
<evidence type="ECO:0000313" key="2">
    <source>
        <dbReference type="EMBL" id="EJW96523.1"/>
    </source>
</evidence>